<gene>
    <name evidence="3" type="ORF">BLNAU_13861</name>
    <name evidence="2" type="ORF">BLNAU_14159</name>
</gene>
<reference evidence="3 4" key="1">
    <citation type="journal article" date="2022" name="bioRxiv">
        <title>Genomics of Preaxostyla Flagellates Illuminates Evolutionary Transitions and the Path Towards Mitochondrial Loss.</title>
        <authorList>
            <person name="Novak L.V.F."/>
            <person name="Treitli S.C."/>
            <person name="Pyrih J."/>
            <person name="Halakuc P."/>
            <person name="Pipaliya S.V."/>
            <person name="Vacek V."/>
            <person name="Brzon O."/>
            <person name="Soukal P."/>
            <person name="Eme L."/>
            <person name="Dacks J.B."/>
            <person name="Karnkowska A."/>
            <person name="Elias M."/>
            <person name="Hampl V."/>
        </authorList>
    </citation>
    <scope>NUCLEOTIDE SEQUENCE [LARGE SCALE GENOMIC DNA]</scope>
    <source>
        <strain evidence="3">NAU3</strain>
        <tissue evidence="3">Gut</tissue>
    </source>
</reference>
<accession>A0ABQ9XIH0</accession>
<evidence type="ECO:0000313" key="2">
    <source>
        <dbReference type="EMBL" id="KAK2950857.1"/>
    </source>
</evidence>
<dbReference type="Proteomes" id="UP001281761">
    <property type="component" value="Unassembled WGS sequence"/>
</dbReference>
<evidence type="ECO:0000313" key="3">
    <source>
        <dbReference type="EMBL" id="KAK2951245.1"/>
    </source>
</evidence>
<proteinExistence type="predicted"/>
<feature type="compositionally biased region" description="Low complexity" evidence="1">
    <location>
        <begin position="11"/>
        <end position="21"/>
    </location>
</feature>
<keyword evidence="4" id="KW-1185">Reference proteome</keyword>
<feature type="region of interest" description="Disordered" evidence="1">
    <location>
        <begin position="1"/>
        <end position="77"/>
    </location>
</feature>
<evidence type="ECO:0000256" key="1">
    <source>
        <dbReference type="SAM" id="MobiDB-lite"/>
    </source>
</evidence>
<name>A0ABQ9XIH0_9EUKA</name>
<comment type="caution">
    <text evidence="3">The sequence shown here is derived from an EMBL/GenBank/DDBJ whole genome shotgun (WGS) entry which is preliminary data.</text>
</comment>
<feature type="compositionally biased region" description="Polar residues" evidence="1">
    <location>
        <begin position="1"/>
        <end position="10"/>
    </location>
</feature>
<evidence type="ECO:0000313" key="4">
    <source>
        <dbReference type="Proteomes" id="UP001281761"/>
    </source>
</evidence>
<protein>
    <submittedName>
        <fullName evidence="3">Uncharacterized protein</fullName>
    </submittedName>
</protein>
<dbReference type="EMBL" id="JARBJD010000122">
    <property type="protein sequence ID" value="KAK2951245.1"/>
    <property type="molecule type" value="Genomic_DNA"/>
</dbReference>
<dbReference type="EMBL" id="JARBJD010000128">
    <property type="protein sequence ID" value="KAK2950857.1"/>
    <property type="molecule type" value="Genomic_DNA"/>
</dbReference>
<sequence length="396" mass="43841">MRASRFSLTRSYSSGMSSPPSLEMGKEEPSNSSSPMPLPFSPSQTALSSHTPHPAASREGASLHRMARSPSPERPSRNAQDILEEPLQPLEHSSQCLTVRPTLLGHLRVLDRKKGDMNFHTDERTTENQLLNGGGGAMWIELKFSNSLLSACLFESCLAPPFREGTILWPYGCAGPDFFRMVICMIACARFTANDVVGHNCFQCEFNNQGKAVVVEGANSCSNREETCILVNPKTAPLSNGQHDSISWTPFCVGDVIHTNQLYYERNRIRPKHGHNNHSQHIRLCLPNTSLLVDSPPLHLKWLLPPSIVLFQVVRLCRCCSDSDLRLGNSNHPHRRTSSEKPLVLITYCHPLLPPISVGDITLSPTQSFRYPSQVHLLSSFLAVVGQAALRSHPAL</sequence>
<organism evidence="3 4">
    <name type="scientific">Blattamonas nauphoetae</name>
    <dbReference type="NCBI Taxonomy" id="2049346"/>
    <lineage>
        <taxon>Eukaryota</taxon>
        <taxon>Metamonada</taxon>
        <taxon>Preaxostyla</taxon>
        <taxon>Oxymonadida</taxon>
        <taxon>Blattamonas</taxon>
    </lineage>
</organism>